<organism evidence="2">
    <name type="scientific">Mycolicibacterium mucogenicum DSM 44124</name>
    <dbReference type="NCBI Taxonomy" id="1226753"/>
    <lineage>
        <taxon>Bacteria</taxon>
        <taxon>Bacillati</taxon>
        <taxon>Actinomycetota</taxon>
        <taxon>Actinomycetes</taxon>
        <taxon>Mycobacteriales</taxon>
        <taxon>Mycobacteriaceae</taxon>
        <taxon>Mycolicibacterium</taxon>
    </lineage>
</organism>
<comment type="caution">
    <text evidence="2">The sequence shown here is derived from an EMBL/GenBank/DDBJ whole genome shotgun (WGS) entry which is preliminary data.</text>
</comment>
<proteinExistence type="predicted"/>
<accession>A0A8H2PK33</accession>
<name>A0A8H2PK33_MYCMU</name>
<protein>
    <submittedName>
        <fullName evidence="2">Uncharacterized protein</fullName>
    </submittedName>
</protein>
<reference evidence="2" key="1">
    <citation type="submission" date="2018-01" db="EMBL/GenBank/DDBJ databases">
        <title>Comparative genomics of Mycobacterium mucogenicum and Mycobacterium neoaurum clade members emphasizing tRNA and non-coding RNA.</title>
        <authorList>
            <person name="Behra P.R.K."/>
            <person name="Pettersson B.M.F."/>
            <person name="Das S."/>
            <person name="Dasgupta S."/>
            <person name="Kirsebom L.A."/>
        </authorList>
    </citation>
    <scope>NUCLEOTIDE SEQUENCE</scope>
    <source>
        <strain evidence="2">DSM 44124</strain>
    </source>
</reference>
<keyword evidence="1" id="KW-1133">Transmembrane helix</keyword>
<dbReference type="AlphaFoldDB" id="A0A8H2PK33"/>
<feature type="transmembrane region" description="Helical" evidence="1">
    <location>
        <begin position="6"/>
        <end position="29"/>
    </location>
</feature>
<gene>
    <name evidence="2" type="ORF">C1S78_27585</name>
</gene>
<keyword evidence="1" id="KW-0812">Transmembrane</keyword>
<evidence type="ECO:0000313" key="2">
    <source>
        <dbReference type="EMBL" id="TLH55637.1"/>
    </source>
</evidence>
<dbReference type="EMBL" id="POTL01000001">
    <property type="protein sequence ID" value="TLH55637.1"/>
    <property type="molecule type" value="Genomic_DNA"/>
</dbReference>
<keyword evidence="1" id="KW-0472">Membrane</keyword>
<evidence type="ECO:0000256" key="1">
    <source>
        <dbReference type="SAM" id="Phobius"/>
    </source>
</evidence>
<sequence length="128" mass="14277">MVAVMSTTAIVGVVVVLVLATVLVGVGLLRDGSRQMDADIDRTLGRPPENVERTERIAQLIAYHAIYSWTVPDQFVTAEFRCSGCEWTGPTRLGYGRHIAELLAHIDSTDRRIVAQLRGLERHTDDRY</sequence>